<feature type="domain" description="NAD-dependent epimerase/dehydratase" evidence="3">
    <location>
        <begin position="6"/>
        <end position="223"/>
    </location>
</feature>
<comment type="similarity">
    <text evidence="2">Belongs to the NAD(P)-dependent epimerase/dehydratase family.</text>
</comment>
<dbReference type="CDD" id="cd08946">
    <property type="entry name" value="SDR_e"/>
    <property type="match status" value="1"/>
</dbReference>
<dbReference type="PANTHER" id="PTHR43000">
    <property type="entry name" value="DTDP-D-GLUCOSE 4,6-DEHYDRATASE-RELATED"/>
    <property type="match status" value="1"/>
</dbReference>
<dbReference type="SUPFAM" id="SSF51735">
    <property type="entry name" value="NAD(P)-binding Rossmann-fold domains"/>
    <property type="match status" value="1"/>
</dbReference>
<keyword evidence="5" id="KW-1185">Reference proteome</keyword>
<evidence type="ECO:0000256" key="1">
    <source>
        <dbReference type="ARBA" id="ARBA00005125"/>
    </source>
</evidence>
<name>A0A7W9L1Y7_9HYPH</name>
<dbReference type="PROSITE" id="PS00061">
    <property type="entry name" value="ADH_SHORT"/>
    <property type="match status" value="1"/>
</dbReference>
<dbReference type="InterPro" id="IPR036291">
    <property type="entry name" value="NAD(P)-bd_dom_sf"/>
</dbReference>
<dbReference type="EMBL" id="JACHOO010000004">
    <property type="protein sequence ID" value="MBB5753053.1"/>
    <property type="molecule type" value="Genomic_DNA"/>
</dbReference>
<proteinExistence type="inferred from homology"/>
<evidence type="ECO:0000313" key="5">
    <source>
        <dbReference type="Proteomes" id="UP000523821"/>
    </source>
</evidence>
<evidence type="ECO:0000259" key="3">
    <source>
        <dbReference type="Pfam" id="PF01370"/>
    </source>
</evidence>
<dbReference type="Gene3D" id="3.40.50.720">
    <property type="entry name" value="NAD(P)-binding Rossmann-like Domain"/>
    <property type="match status" value="1"/>
</dbReference>
<dbReference type="InterPro" id="IPR020904">
    <property type="entry name" value="Sc_DH/Rdtase_CS"/>
</dbReference>
<dbReference type="Proteomes" id="UP000523821">
    <property type="component" value="Unassembled WGS sequence"/>
</dbReference>
<dbReference type="PRINTS" id="PR00081">
    <property type="entry name" value="GDHRDH"/>
</dbReference>
<sequence length="307" mass="32276">MSGRRVLVTGGAGLVGLAVRRALAARGDRALAVDMTDFGRDDPGLVRLSFAQMDALEAHLAAGPVDAIVHAGAVSSPVMARDTPLAIVDVNVTATARLLDIARRQGIGRFVFCSSHVVYGDVGAGLIDEERAPHPATAYAASKVAGEALVECFARDYGVPGVSLRITRVYGPHRRANCFLREIIRDAAAGRPTVIPCDPAFPYHFIHVDDVAGAILAALDAPALPFGALNVTSGERLTMPEVAAIARRVLPAARIELVEGRDPAPEVQEDFSLARIAAALGWRPRLPLSEGFAAYAAAMPEPEAIPA</sequence>
<comment type="pathway">
    <text evidence="1">Bacterial outer membrane biogenesis; LPS O-antigen biosynthesis.</text>
</comment>
<gene>
    <name evidence="4" type="ORF">GGQ63_002119</name>
</gene>
<accession>A0A7W9L1Y7</accession>
<evidence type="ECO:0000256" key="2">
    <source>
        <dbReference type="ARBA" id="ARBA00007637"/>
    </source>
</evidence>
<dbReference type="InterPro" id="IPR001509">
    <property type="entry name" value="Epimerase_deHydtase"/>
</dbReference>
<evidence type="ECO:0000313" key="4">
    <source>
        <dbReference type="EMBL" id="MBB5753053.1"/>
    </source>
</evidence>
<protein>
    <submittedName>
        <fullName evidence="4">Nucleoside-diphosphate-sugar epimerase</fullName>
    </submittedName>
</protein>
<comment type="caution">
    <text evidence="4">The sequence shown here is derived from an EMBL/GenBank/DDBJ whole genome shotgun (WGS) entry which is preliminary data.</text>
</comment>
<reference evidence="4 5" key="1">
    <citation type="submission" date="2020-08" db="EMBL/GenBank/DDBJ databases">
        <title>Genomic Encyclopedia of Type Strains, Phase IV (KMG-IV): sequencing the most valuable type-strain genomes for metagenomic binning, comparative biology and taxonomic classification.</title>
        <authorList>
            <person name="Goeker M."/>
        </authorList>
    </citation>
    <scope>NUCLEOTIDE SEQUENCE [LARGE SCALE GENOMIC DNA]</scope>
    <source>
        <strain evidence="4 5">DSM 16268</strain>
    </source>
</reference>
<dbReference type="Pfam" id="PF01370">
    <property type="entry name" value="Epimerase"/>
    <property type="match status" value="1"/>
</dbReference>
<organism evidence="4 5">
    <name type="scientific">Prosthecomicrobium pneumaticum</name>
    <dbReference type="NCBI Taxonomy" id="81895"/>
    <lineage>
        <taxon>Bacteria</taxon>
        <taxon>Pseudomonadati</taxon>
        <taxon>Pseudomonadota</taxon>
        <taxon>Alphaproteobacteria</taxon>
        <taxon>Hyphomicrobiales</taxon>
        <taxon>Kaistiaceae</taxon>
        <taxon>Prosthecomicrobium</taxon>
    </lineage>
</organism>
<dbReference type="InterPro" id="IPR002347">
    <property type="entry name" value="SDR_fam"/>
</dbReference>
<dbReference type="RefSeq" id="WP_183855503.1">
    <property type="nucleotide sequence ID" value="NZ_JACHOO010000004.1"/>
</dbReference>
<dbReference type="AlphaFoldDB" id="A0A7W9L1Y7"/>